<gene>
    <name evidence="10" type="ORF">D2T33_11550</name>
</gene>
<evidence type="ECO:0000256" key="5">
    <source>
        <dbReference type="ARBA" id="ARBA00022777"/>
    </source>
</evidence>
<sequence length="324" mass="33323">MMATDLLCGAIDLGGTKIEARLFDGAIDTVQTRRIPTPTADFDSFIAALGDQIAWLCEAAADPALPVGLALAGWIDPATGNAFASNIPVTGRAIGAALADRFGRRFPLLNDCMAFAYSEAHGGAGAEAEVVLGLILGTGMGAGLTVRGEFPPRLNGVAVEIGHVGMPARALAEFDLPVWPCGCGKAGCMERYVSGTGLAALAHHKLGREVTAPDLIAAASGGDRPSARVLEIWADLTAEALLSLQLILDPGCIVLGGGLSNMPDVVALLSRAFDARRLGPITPPPLRLARFGDSSGARGAALYARAQSRIKPDAEAPAIKGNEP</sequence>
<dbReference type="PANTHER" id="PTHR18964:SF162">
    <property type="entry name" value="N-ACETYL-D-GLUCOSAMINE KINASE"/>
    <property type="match status" value="1"/>
</dbReference>
<proteinExistence type="predicted"/>
<evidence type="ECO:0000256" key="7">
    <source>
        <dbReference type="ARBA" id="ARBA00022840"/>
    </source>
</evidence>
<keyword evidence="5" id="KW-0418">Kinase</keyword>
<evidence type="ECO:0000256" key="1">
    <source>
        <dbReference type="ARBA" id="ARBA00012122"/>
    </source>
</evidence>
<evidence type="ECO:0000256" key="9">
    <source>
        <dbReference type="ARBA" id="ARBA00049065"/>
    </source>
</evidence>
<evidence type="ECO:0000256" key="6">
    <source>
        <dbReference type="ARBA" id="ARBA00022833"/>
    </source>
</evidence>
<comment type="caution">
    <text evidence="10">The sequence shown here is derived from an EMBL/GenBank/DDBJ whole genome shotgun (WGS) entry which is preliminary data.</text>
</comment>
<dbReference type="SUPFAM" id="SSF53067">
    <property type="entry name" value="Actin-like ATPase domain"/>
    <property type="match status" value="1"/>
</dbReference>
<keyword evidence="3" id="KW-0479">Metal-binding</keyword>
<keyword evidence="6" id="KW-0862">Zinc</keyword>
<dbReference type="Gene3D" id="3.30.420.40">
    <property type="match status" value="2"/>
</dbReference>
<dbReference type="InterPro" id="IPR043129">
    <property type="entry name" value="ATPase_NBD"/>
</dbReference>
<reference evidence="10 11" key="1">
    <citation type="submission" date="2019-01" db="EMBL/GenBank/DDBJ databases">
        <title>Sinorhodobacter populi sp. nov. isolated from the symptomatic bark tissue of Populus euramericana canker.</title>
        <authorList>
            <person name="Xu G."/>
        </authorList>
    </citation>
    <scope>NUCLEOTIDE SEQUENCE [LARGE SCALE GENOMIC DNA]</scope>
    <source>
        <strain evidence="10 11">2D-5</strain>
    </source>
</reference>
<evidence type="ECO:0000313" key="11">
    <source>
        <dbReference type="Proteomes" id="UP000285710"/>
    </source>
</evidence>
<organism evidence="10 11">
    <name type="scientific">Paenirhodobacter populi</name>
    <dbReference type="NCBI Taxonomy" id="2306993"/>
    <lineage>
        <taxon>Bacteria</taxon>
        <taxon>Pseudomonadati</taxon>
        <taxon>Pseudomonadota</taxon>
        <taxon>Alphaproteobacteria</taxon>
        <taxon>Rhodobacterales</taxon>
        <taxon>Rhodobacter group</taxon>
        <taxon>Paenirhodobacter</taxon>
    </lineage>
</organism>
<evidence type="ECO:0000256" key="2">
    <source>
        <dbReference type="ARBA" id="ARBA00022679"/>
    </source>
</evidence>
<evidence type="ECO:0000256" key="3">
    <source>
        <dbReference type="ARBA" id="ARBA00022723"/>
    </source>
</evidence>
<keyword evidence="8" id="KW-0119">Carbohydrate metabolism</keyword>
<dbReference type="EC" id="2.7.1.59" evidence="1"/>
<dbReference type="AlphaFoldDB" id="A0A443ISX2"/>
<name>A0A443ISX2_9RHOB</name>
<dbReference type="GO" id="GO:0046872">
    <property type="term" value="F:metal ion binding"/>
    <property type="evidence" value="ECO:0007669"/>
    <property type="project" value="UniProtKB-KW"/>
</dbReference>
<dbReference type="EMBL" id="SAUW01000011">
    <property type="protein sequence ID" value="RWR10969.1"/>
    <property type="molecule type" value="Genomic_DNA"/>
</dbReference>
<dbReference type="Pfam" id="PF00480">
    <property type="entry name" value="ROK"/>
    <property type="match status" value="1"/>
</dbReference>
<dbReference type="GO" id="GO:0045127">
    <property type="term" value="F:N-acetylglucosamine kinase activity"/>
    <property type="evidence" value="ECO:0007669"/>
    <property type="project" value="UniProtKB-EC"/>
</dbReference>
<keyword evidence="7" id="KW-0067">ATP-binding</keyword>
<evidence type="ECO:0000256" key="8">
    <source>
        <dbReference type="ARBA" id="ARBA00023277"/>
    </source>
</evidence>
<dbReference type="GO" id="GO:0005524">
    <property type="term" value="F:ATP binding"/>
    <property type="evidence" value="ECO:0007669"/>
    <property type="project" value="UniProtKB-KW"/>
</dbReference>
<dbReference type="PANTHER" id="PTHR18964">
    <property type="entry name" value="ROK (REPRESSOR, ORF, KINASE) FAMILY"/>
    <property type="match status" value="1"/>
</dbReference>
<reference evidence="10 11" key="2">
    <citation type="submission" date="2019-01" db="EMBL/GenBank/DDBJ databases">
        <authorList>
            <person name="Li Y."/>
        </authorList>
    </citation>
    <scope>NUCLEOTIDE SEQUENCE [LARGE SCALE GENOMIC DNA]</scope>
    <source>
        <strain evidence="10 11">2D-5</strain>
    </source>
</reference>
<accession>A0A443ISX2</accession>
<evidence type="ECO:0000313" key="10">
    <source>
        <dbReference type="EMBL" id="RWR10969.1"/>
    </source>
</evidence>
<comment type="catalytic activity">
    <reaction evidence="9">
        <text>N-acetyl-D-glucosamine + ATP = N-acetyl-D-glucosamine 6-phosphate + ADP + H(+)</text>
        <dbReference type="Rhea" id="RHEA:17417"/>
        <dbReference type="ChEBI" id="CHEBI:15378"/>
        <dbReference type="ChEBI" id="CHEBI:30616"/>
        <dbReference type="ChEBI" id="CHEBI:57513"/>
        <dbReference type="ChEBI" id="CHEBI:456216"/>
        <dbReference type="ChEBI" id="CHEBI:506227"/>
        <dbReference type="EC" id="2.7.1.59"/>
    </reaction>
</comment>
<keyword evidence="11" id="KW-1185">Reference proteome</keyword>
<protein>
    <recommendedName>
        <fullName evidence="1">N-acetylglucosamine kinase</fullName>
        <ecNumber evidence="1">2.7.1.59</ecNumber>
    </recommendedName>
</protein>
<dbReference type="Proteomes" id="UP000285710">
    <property type="component" value="Unassembled WGS sequence"/>
</dbReference>
<keyword evidence="2" id="KW-0808">Transferase</keyword>
<evidence type="ECO:0000256" key="4">
    <source>
        <dbReference type="ARBA" id="ARBA00022741"/>
    </source>
</evidence>
<keyword evidence="4" id="KW-0547">Nucleotide-binding</keyword>
<dbReference type="InterPro" id="IPR000600">
    <property type="entry name" value="ROK"/>
</dbReference>